<keyword evidence="2" id="KW-1185">Reference proteome</keyword>
<protein>
    <recommendedName>
        <fullName evidence="3">Adhesin</fullName>
    </recommendedName>
</protein>
<dbReference type="AlphaFoldDB" id="A0A937KD98"/>
<reference evidence="1" key="1">
    <citation type="submission" date="2021-01" db="EMBL/GenBank/DDBJ databases">
        <title>Fulvivirga kasyanovii gen. nov., sp nov., a novel member of the phylum Bacteroidetes isolated from seawater in a mussel farm.</title>
        <authorList>
            <person name="Zhao L.-H."/>
            <person name="Wang Z.-J."/>
        </authorList>
    </citation>
    <scope>NUCLEOTIDE SEQUENCE</scope>
    <source>
        <strain evidence="1">29W222</strain>
    </source>
</reference>
<comment type="caution">
    <text evidence="1">The sequence shown here is derived from an EMBL/GenBank/DDBJ whole genome shotgun (WGS) entry which is preliminary data.</text>
</comment>
<sequence>MSLQNRDTLKGFFRKGRMPAENHFNDLIDSMINKVDDGMAKSSEEGLMLSPIGASKKLLSFYKSIEDKSPAWSMDIGEGDGNLNINNHLGDPIVSIKSEGKVGVNNNDPAYELDVEGTIGIKSRIGTRYQGKVPADGEWHPVLTGMNGCHALEIVAGVGKKKSGRYALIHGQALSTYGKSKNKINITQAYYGVRSNRIELKWTGTTYDFNLEMRTRSNYEGNFFVRYYISDLWLDHFMDEGVELE</sequence>
<evidence type="ECO:0000313" key="2">
    <source>
        <dbReference type="Proteomes" id="UP000614216"/>
    </source>
</evidence>
<evidence type="ECO:0000313" key="1">
    <source>
        <dbReference type="EMBL" id="MBL6445820.1"/>
    </source>
</evidence>
<gene>
    <name evidence="1" type="ORF">JMN32_05850</name>
</gene>
<name>A0A937KD98_9BACT</name>
<dbReference type="Proteomes" id="UP000614216">
    <property type="component" value="Unassembled WGS sequence"/>
</dbReference>
<evidence type="ECO:0008006" key="3">
    <source>
        <dbReference type="Google" id="ProtNLM"/>
    </source>
</evidence>
<dbReference type="EMBL" id="JAEUGD010000019">
    <property type="protein sequence ID" value="MBL6445820.1"/>
    <property type="molecule type" value="Genomic_DNA"/>
</dbReference>
<organism evidence="1 2">
    <name type="scientific">Fulvivirga marina</name>
    <dbReference type="NCBI Taxonomy" id="2494733"/>
    <lineage>
        <taxon>Bacteria</taxon>
        <taxon>Pseudomonadati</taxon>
        <taxon>Bacteroidota</taxon>
        <taxon>Cytophagia</taxon>
        <taxon>Cytophagales</taxon>
        <taxon>Fulvivirgaceae</taxon>
        <taxon>Fulvivirga</taxon>
    </lineage>
</organism>
<accession>A0A937KD98</accession>
<proteinExistence type="predicted"/>
<dbReference type="RefSeq" id="WP_202855370.1">
    <property type="nucleotide sequence ID" value="NZ_JAEUGD010000019.1"/>
</dbReference>